<sequence>MSIPHNASLVVGNRHILRFLLDIGDWKSMTPTLATKLTIILAINEGLMNTRIFLPSLLREKLWRFFWNVPVMSHLAGKGYKYSEVLKDFNRLWSANGFGITSESCSHCELVNY</sequence>
<evidence type="ECO:0000313" key="1">
    <source>
        <dbReference type="EMBL" id="GBM14254.1"/>
    </source>
</evidence>
<reference evidence="1 2" key="1">
    <citation type="journal article" date="2019" name="Sci. Rep.">
        <title>Orb-weaving spider Araneus ventricosus genome elucidates the spidroin gene catalogue.</title>
        <authorList>
            <person name="Kono N."/>
            <person name="Nakamura H."/>
            <person name="Ohtoshi R."/>
            <person name="Moran D.A.P."/>
            <person name="Shinohara A."/>
            <person name="Yoshida Y."/>
            <person name="Fujiwara M."/>
            <person name="Mori M."/>
            <person name="Tomita M."/>
            <person name="Arakawa K."/>
        </authorList>
    </citation>
    <scope>NUCLEOTIDE SEQUENCE [LARGE SCALE GENOMIC DNA]</scope>
</reference>
<dbReference type="AlphaFoldDB" id="A0A4Y2DEG2"/>
<keyword evidence="2" id="KW-1185">Reference proteome</keyword>
<organism evidence="1 2">
    <name type="scientific">Araneus ventricosus</name>
    <name type="common">Orbweaver spider</name>
    <name type="synonym">Epeira ventricosa</name>
    <dbReference type="NCBI Taxonomy" id="182803"/>
    <lineage>
        <taxon>Eukaryota</taxon>
        <taxon>Metazoa</taxon>
        <taxon>Ecdysozoa</taxon>
        <taxon>Arthropoda</taxon>
        <taxon>Chelicerata</taxon>
        <taxon>Arachnida</taxon>
        <taxon>Araneae</taxon>
        <taxon>Araneomorphae</taxon>
        <taxon>Entelegynae</taxon>
        <taxon>Araneoidea</taxon>
        <taxon>Araneidae</taxon>
        <taxon>Araneus</taxon>
    </lineage>
</organism>
<dbReference type="Proteomes" id="UP000499080">
    <property type="component" value="Unassembled WGS sequence"/>
</dbReference>
<proteinExistence type="predicted"/>
<comment type="caution">
    <text evidence="1">The sequence shown here is derived from an EMBL/GenBank/DDBJ whole genome shotgun (WGS) entry which is preliminary data.</text>
</comment>
<evidence type="ECO:0000313" key="2">
    <source>
        <dbReference type="Proteomes" id="UP000499080"/>
    </source>
</evidence>
<accession>A0A4Y2DEG2</accession>
<name>A0A4Y2DEG2_ARAVE</name>
<gene>
    <name evidence="1" type="ORF">AVEN_167335_1</name>
</gene>
<dbReference type="EMBL" id="BGPR01000340">
    <property type="protein sequence ID" value="GBM14254.1"/>
    <property type="molecule type" value="Genomic_DNA"/>
</dbReference>
<protein>
    <submittedName>
        <fullName evidence="1">Uncharacterized protein</fullName>
    </submittedName>
</protein>